<reference evidence="2 3" key="1">
    <citation type="journal article" date="2017" name="Int. J. Syst. Evol. Microbiol.">
        <title>Roseitalea porphyridii gen. nov., sp. nov., isolated from a red alga, and reclassification of Hoeflea suaedae Chung et al. 2013 as Pseudohoeflea suaedae gen. nov., comb. nov.</title>
        <authorList>
            <person name="Hyeon J.W."/>
            <person name="Jeong S.E."/>
            <person name="Baek K."/>
            <person name="Jeon C.O."/>
        </authorList>
    </citation>
    <scope>NUCLEOTIDE SEQUENCE [LARGE SCALE GENOMIC DNA]</scope>
    <source>
        <strain evidence="2 3">MA7-20</strain>
    </source>
</reference>
<evidence type="ECO:0000313" key="3">
    <source>
        <dbReference type="Proteomes" id="UP000293719"/>
    </source>
</evidence>
<feature type="transmembrane region" description="Helical" evidence="1">
    <location>
        <begin position="69"/>
        <end position="91"/>
    </location>
</feature>
<dbReference type="EMBL" id="CP036532">
    <property type="protein sequence ID" value="QBK30923.1"/>
    <property type="molecule type" value="Genomic_DNA"/>
</dbReference>
<dbReference type="GeneID" id="90767659"/>
<feature type="transmembrane region" description="Helical" evidence="1">
    <location>
        <begin position="38"/>
        <end position="57"/>
    </location>
</feature>
<dbReference type="KEGG" id="rpod:E0E05_10155"/>
<proteinExistence type="predicted"/>
<name>A0A4P6V215_9HYPH</name>
<organism evidence="2 3">
    <name type="scientific">Roseitalea porphyridii</name>
    <dbReference type="NCBI Taxonomy" id="1852022"/>
    <lineage>
        <taxon>Bacteria</taxon>
        <taxon>Pseudomonadati</taxon>
        <taxon>Pseudomonadota</taxon>
        <taxon>Alphaproteobacteria</taxon>
        <taxon>Hyphomicrobiales</taxon>
        <taxon>Ahrensiaceae</taxon>
        <taxon>Roseitalea</taxon>
    </lineage>
</organism>
<evidence type="ECO:0000256" key="1">
    <source>
        <dbReference type="SAM" id="Phobius"/>
    </source>
</evidence>
<keyword evidence="1" id="KW-1133">Transmembrane helix</keyword>
<gene>
    <name evidence="2" type="ORF">E0E05_10155</name>
</gene>
<dbReference type="Proteomes" id="UP000293719">
    <property type="component" value="Chromosome"/>
</dbReference>
<keyword evidence="3" id="KW-1185">Reference proteome</keyword>
<dbReference type="InterPro" id="IPR053803">
    <property type="entry name" value="DUF6949"/>
</dbReference>
<accession>A0A4P6V215</accession>
<keyword evidence="1" id="KW-0472">Membrane</keyword>
<dbReference type="AlphaFoldDB" id="A0A4P6V215"/>
<protein>
    <submittedName>
        <fullName evidence="2">Uncharacterized protein</fullName>
    </submittedName>
</protein>
<evidence type="ECO:0000313" key="2">
    <source>
        <dbReference type="EMBL" id="QBK30923.1"/>
    </source>
</evidence>
<dbReference type="Pfam" id="PF22258">
    <property type="entry name" value="DUF6949"/>
    <property type="match status" value="1"/>
</dbReference>
<sequence length="100" mass="10468">MLVACVIVGFAVSLSVFHFLEGAMRMQPAFDRSTVTRLGPAAAALFFALCGPVLVLREGFAARADAARTSWPMTTIVFAALWAGLVGVVAVETGRLAVIA</sequence>
<keyword evidence="1" id="KW-0812">Transmembrane</keyword>
<dbReference type="RefSeq" id="WP_131616606.1">
    <property type="nucleotide sequence ID" value="NZ_CP036532.1"/>
</dbReference>